<protein>
    <submittedName>
        <fullName evidence="1">Uncharacterized protein</fullName>
    </submittedName>
</protein>
<sequence>MTPPHTYFITVSKTAALRVSGYALRRPLRGWSGWFGQFQNLPKRACFLEIKSCVSTVSESYDTSGLNNSHCSLGK</sequence>
<dbReference type="EMBL" id="LKAM01000008">
    <property type="protein sequence ID" value="KUM47061.1"/>
    <property type="molecule type" value="Genomic_DNA"/>
</dbReference>
<gene>
    <name evidence="1" type="ORF">ABT39_MTgene6067</name>
</gene>
<geneLocation type="mitochondrion" evidence="1"/>
<accession>A0A117NGN5</accession>
<organism evidence="1">
    <name type="scientific">Picea glauca</name>
    <name type="common">White spruce</name>
    <name type="synonym">Pinus glauca</name>
    <dbReference type="NCBI Taxonomy" id="3330"/>
    <lineage>
        <taxon>Eukaryota</taxon>
        <taxon>Viridiplantae</taxon>
        <taxon>Streptophyta</taxon>
        <taxon>Embryophyta</taxon>
        <taxon>Tracheophyta</taxon>
        <taxon>Spermatophyta</taxon>
        <taxon>Pinopsida</taxon>
        <taxon>Pinidae</taxon>
        <taxon>Conifers I</taxon>
        <taxon>Pinales</taxon>
        <taxon>Pinaceae</taxon>
        <taxon>Picea</taxon>
    </lineage>
</organism>
<reference evidence="1" key="1">
    <citation type="journal article" date="2015" name="Genome Biol. Evol.">
        <title>Organellar Genomes of White Spruce (Picea glauca): Assembly and Annotation.</title>
        <authorList>
            <person name="Jackman S.D."/>
            <person name="Warren R.L."/>
            <person name="Gibb E.A."/>
            <person name="Vandervalk B.P."/>
            <person name="Mohamadi H."/>
            <person name="Chu J."/>
            <person name="Raymond A."/>
            <person name="Pleasance S."/>
            <person name="Coope R."/>
            <person name="Wildung M.R."/>
            <person name="Ritland C.E."/>
            <person name="Bousquet J."/>
            <person name="Jones S.J."/>
            <person name="Bohlmann J."/>
            <person name="Birol I."/>
        </authorList>
    </citation>
    <scope>NUCLEOTIDE SEQUENCE [LARGE SCALE GENOMIC DNA]</scope>
    <source>
        <tissue evidence="1">Flushing bud</tissue>
    </source>
</reference>
<keyword evidence="1" id="KW-0496">Mitochondrion</keyword>
<dbReference type="AlphaFoldDB" id="A0A117NGN5"/>
<name>A0A117NGN5_PICGL</name>
<evidence type="ECO:0000313" key="1">
    <source>
        <dbReference type="EMBL" id="KUM47061.1"/>
    </source>
</evidence>
<comment type="caution">
    <text evidence="1">The sequence shown here is derived from an EMBL/GenBank/DDBJ whole genome shotgun (WGS) entry which is preliminary data.</text>
</comment>
<proteinExistence type="predicted"/>